<dbReference type="PANTHER" id="PTHR35605:SF1">
    <property type="entry name" value="ECP2 EFFECTOR PROTEIN DOMAIN-CONTAINING PROTEIN-RELATED"/>
    <property type="match status" value="1"/>
</dbReference>
<reference evidence="1 2" key="1">
    <citation type="journal article" date="2024" name="Microbiol. Resour. Announc.">
        <title>Genome annotations for the ascomycete fungi Trichoderma harzianum, Trichoderma aggressivum, and Purpureocillium lilacinum.</title>
        <authorList>
            <person name="Beijen E.P.W."/>
            <person name="Ohm R.A."/>
        </authorList>
    </citation>
    <scope>NUCLEOTIDE SEQUENCE [LARGE SCALE GENOMIC DNA]</scope>
    <source>
        <strain evidence="1 2">CBS 150709</strain>
    </source>
</reference>
<organism evidence="1 2">
    <name type="scientific">Purpureocillium lilacinum</name>
    <name type="common">Paecilomyces lilacinus</name>
    <dbReference type="NCBI Taxonomy" id="33203"/>
    <lineage>
        <taxon>Eukaryota</taxon>
        <taxon>Fungi</taxon>
        <taxon>Dikarya</taxon>
        <taxon>Ascomycota</taxon>
        <taxon>Pezizomycotina</taxon>
        <taxon>Sordariomycetes</taxon>
        <taxon>Hypocreomycetidae</taxon>
        <taxon>Hypocreales</taxon>
        <taxon>Ophiocordycipitaceae</taxon>
        <taxon>Purpureocillium</taxon>
    </lineage>
</organism>
<keyword evidence="2" id="KW-1185">Reference proteome</keyword>
<evidence type="ECO:0000313" key="2">
    <source>
        <dbReference type="Proteomes" id="UP001287286"/>
    </source>
</evidence>
<comment type="caution">
    <text evidence="1">The sequence shown here is derived from an EMBL/GenBank/DDBJ whole genome shotgun (WGS) entry which is preliminary data.</text>
</comment>
<protein>
    <submittedName>
        <fullName evidence="1">Uncharacterized protein</fullName>
    </submittedName>
</protein>
<proteinExistence type="predicted"/>
<evidence type="ECO:0000313" key="1">
    <source>
        <dbReference type="EMBL" id="KAK4071525.1"/>
    </source>
</evidence>
<gene>
    <name evidence="1" type="ORF">Purlil1_13416</name>
</gene>
<dbReference type="EMBL" id="JAWRVI010000216">
    <property type="protein sequence ID" value="KAK4071525.1"/>
    <property type="molecule type" value="Genomic_DNA"/>
</dbReference>
<dbReference type="Proteomes" id="UP001287286">
    <property type="component" value="Unassembled WGS sequence"/>
</dbReference>
<accession>A0ABR0BE55</accession>
<dbReference type="PANTHER" id="PTHR35605">
    <property type="entry name" value="ECP2 EFFECTOR PROTEIN DOMAIN-CONTAINING PROTEIN-RELATED"/>
    <property type="match status" value="1"/>
</dbReference>
<sequence>MPNALSPDDPPPTVPLAPFHWDLHAQEASIICSTPGNVNISVFGSVTKYGFEQAVKYLEDLGSQPRMDAGPASCSRVSCSHWTAVFLCNDAKASKTLESWTVVANALKAIRDRCGIFPLTDWPLGGQIFYKAGWNVILPLASQAA</sequence>
<name>A0ABR0BE55_PURLI</name>